<sequence length="169" mass="18906">MTDILNTIVVNPVKKIGSIFIRSSSSKTDTEKIVEKVIVKHEYEKLPSLGFKNLARSPKVFLRFAALSGAAAVMMSAYGSHVFNKRQETTKDMRELYFNAQYYHLVHSVALLGVPLVKRPLLTGTLLSSGILLFCGTMYYHALTSDKRLRFLTPYGGFCLIAGWLSILL</sequence>
<feature type="transmembrane region" description="Helical" evidence="6">
    <location>
        <begin position="149"/>
        <end position="168"/>
    </location>
</feature>
<feature type="transmembrane region" description="Helical" evidence="6">
    <location>
        <begin position="60"/>
        <end position="80"/>
    </location>
</feature>
<dbReference type="OrthoDB" id="269173at2759"/>
<comment type="subcellular location">
    <subcellularLocation>
        <location evidence="1">Membrane</location>
        <topology evidence="1">Multi-pass membrane protein</topology>
    </subcellularLocation>
</comment>
<dbReference type="GO" id="GO:0016020">
    <property type="term" value="C:membrane"/>
    <property type="evidence" value="ECO:0007669"/>
    <property type="project" value="UniProtKB-SubCell"/>
</dbReference>
<feature type="transmembrane region" description="Helical" evidence="6">
    <location>
        <begin position="100"/>
        <end position="117"/>
    </location>
</feature>
<keyword evidence="5 6" id="KW-0472">Membrane</keyword>
<dbReference type="Proteomes" id="UP000663879">
    <property type="component" value="Unassembled WGS sequence"/>
</dbReference>
<evidence type="ECO:0000313" key="8">
    <source>
        <dbReference type="Proteomes" id="UP000663879"/>
    </source>
</evidence>
<dbReference type="EMBL" id="CAJNOC010000493">
    <property type="protein sequence ID" value="CAF0768209.1"/>
    <property type="molecule type" value="Genomic_DNA"/>
</dbReference>
<reference evidence="7" key="1">
    <citation type="submission" date="2021-02" db="EMBL/GenBank/DDBJ databases">
        <authorList>
            <person name="Nowell W R."/>
        </authorList>
    </citation>
    <scope>NUCLEOTIDE SEQUENCE</scope>
    <source>
        <strain evidence="7">Ploen Becks lab</strain>
    </source>
</reference>
<evidence type="ECO:0000256" key="2">
    <source>
        <dbReference type="ARBA" id="ARBA00006208"/>
    </source>
</evidence>
<evidence type="ECO:0000256" key="6">
    <source>
        <dbReference type="SAM" id="Phobius"/>
    </source>
</evidence>
<dbReference type="Pfam" id="PF04241">
    <property type="entry name" value="DUF423"/>
    <property type="match status" value="1"/>
</dbReference>
<evidence type="ECO:0000256" key="3">
    <source>
        <dbReference type="ARBA" id="ARBA00022692"/>
    </source>
</evidence>
<feature type="transmembrane region" description="Helical" evidence="6">
    <location>
        <begin position="124"/>
        <end position="143"/>
    </location>
</feature>
<keyword evidence="3 6" id="KW-0812">Transmembrane</keyword>
<dbReference type="PANTHER" id="PTHR43461">
    <property type="entry name" value="TRANSMEMBRANE PROTEIN 256"/>
    <property type="match status" value="1"/>
</dbReference>
<organism evidence="7 8">
    <name type="scientific">Brachionus calyciflorus</name>
    <dbReference type="NCBI Taxonomy" id="104777"/>
    <lineage>
        <taxon>Eukaryota</taxon>
        <taxon>Metazoa</taxon>
        <taxon>Spiralia</taxon>
        <taxon>Gnathifera</taxon>
        <taxon>Rotifera</taxon>
        <taxon>Eurotatoria</taxon>
        <taxon>Monogononta</taxon>
        <taxon>Pseudotrocha</taxon>
        <taxon>Ploima</taxon>
        <taxon>Brachionidae</taxon>
        <taxon>Brachionus</taxon>
    </lineage>
</organism>
<evidence type="ECO:0008006" key="9">
    <source>
        <dbReference type="Google" id="ProtNLM"/>
    </source>
</evidence>
<evidence type="ECO:0000256" key="4">
    <source>
        <dbReference type="ARBA" id="ARBA00022989"/>
    </source>
</evidence>
<evidence type="ECO:0000313" key="7">
    <source>
        <dbReference type="EMBL" id="CAF0768209.1"/>
    </source>
</evidence>
<keyword evidence="8" id="KW-1185">Reference proteome</keyword>
<evidence type="ECO:0000256" key="5">
    <source>
        <dbReference type="ARBA" id="ARBA00023136"/>
    </source>
</evidence>
<dbReference type="AlphaFoldDB" id="A0A813QKA1"/>
<name>A0A813QKA1_9BILA</name>
<evidence type="ECO:0000256" key="1">
    <source>
        <dbReference type="ARBA" id="ARBA00004141"/>
    </source>
</evidence>
<dbReference type="InterPro" id="IPR006696">
    <property type="entry name" value="DUF423"/>
</dbReference>
<accession>A0A813QKA1</accession>
<protein>
    <recommendedName>
        <fullName evidence="9">Transmembrane protein 256</fullName>
    </recommendedName>
</protein>
<gene>
    <name evidence="7" type="ORF">OXX778_LOCUS4809</name>
</gene>
<proteinExistence type="inferred from homology"/>
<comment type="caution">
    <text evidence="7">The sequence shown here is derived from an EMBL/GenBank/DDBJ whole genome shotgun (WGS) entry which is preliminary data.</text>
</comment>
<comment type="similarity">
    <text evidence="2">Belongs to the TMEM256 family.</text>
</comment>
<dbReference type="PANTHER" id="PTHR43461:SF1">
    <property type="entry name" value="TRANSMEMBRANE PROTEIN 256"/>
    <property type="match status" value="1"/>
</dbReference>
<keyword evidence="4 6" id="KW-1133">Transmembrane helix</keyword>